<dbReference type="Gene3D" id="3.30.450.40">
    <property type="match status" value="2"/>
</dbReference>
<dbReference type="EMBL" id="LJCR01002986">
    <property type="protein sequence ID" value="KPV48059.1"/>
    <property type="molecule type" value="Genomic_DNA"/>
</dbReference>
<sequence>DVSTKLISTLDPDELIATLIERVVQVVPGAASGLLWLHDQQGTLQLKSFYGLQAAPDPELMERLRLRPGEGLIGLIWQRGEALVVEGHGRYTEQAGRVSERTADDMRALLTQVPPSSLAVLIPLHIGKQIIGVLELFHAKPQPAIGAHDLQMLQTFADLVAGAINNAQLHAKMQAQQYRLEALGAIGTVVSMAADLDELLTNALDVILHVLETSAGMLLLHDLARGELSIAVQRGLPDRFVRRHGASGVAHSP</sequence>
<dbReference type="SMART" id="SM00065">
    <property type="entry name" value="GAF"/>
    <property type="match status" value="1"/>
</dbReference>
<accession>A0A0P9EUT0</accession>
<dbReference type="Proteomes" id="UP000050509">
    <property type="component" value="Unassembled WGS sequence"/>
</dbReference>
<comment type="caution">
    <text evidence="2">The sequence shown here is derived from an EMBL/GenBank/DDBJ whole genome shotgun (WGS) entry which is preliminary data.</text>
</comment>
<evidence type="ECO:0000313" key="3">
    <source>
        <dbReference type="Proteomes" id="UP000050509"/>
    </source>
</evidence>
<feature type="non-terminal residue" evidence="2">
    <location>
        <position position="1"/>
    </location>
</feature>
<proteinExistence type="predicted"/>
<protein>
    <recommendedName>
        <fullName evidence="1">GAF domain-containing protein</fullName>
    </recommendedName>
</protein>
<evidence type="ECO:0000259" key="1">
    <source>
        <dbReference type="SMART" id="SM00065"/>
    </source>
</evidence>
<feature type="domain" description="GAF" evidence="1">
    <location>
        <begin position="11"/>
        <end position="174"/>
    </location>
</feature>
<name>A0A0P9EUT0_9CHLR</name>
<dbReference type="InterPro" id="IPR029016">
    <property type="entry name" value="GAF-like_dom_sf"/>
</dbReference>
<keyword evidence="3" id="KW-1185">Reference proteome</keyword>
<organism evidence="2 3">
    <name type="scientific">Kouleothrix aurantiaca</name>
    <dbReference type="NCBI Taxonomy" id="186479"/>
    <lineage>
        <taxon>Bacteria</taxon>
        <taxon>Bacillati</taxon>
        <taxon>Chloroflexota</taxon>
        <taxon>Chloroflexia</taxon>
        <taxon>Chloroflexales</taxon>
        <taxon>Roseiflexineae</taxon>
        <taxon>Roseiflexaceae</taxon>
        <taxon>Kouleothrix</taxon>
    </lineage>
</organism>
<evidence type="ECO:0000313" key="2">
    <source>
        <dbReference type="EMBL" id="KPV48059.1"/>
    </source>
</evidence>
<dbReference type="InterPro" id="IPR003018">
    <property type="entry name" value="GAF"/>
</dbReference>
<reference evidence="2 3" key="1">
    <citation type="submission" date="2015-09" db="EMBL/GenBank/DDBJ databases">
        <title>Draft genome sequence of Kouleothrix aurantiaca JCM 19913.</title>
        <authorList>
            <person name="Hemp J."/>
        </authorList>
    </citation>
    <scope>NUCLEOTIDE SEQUENCE [LARGE SCALE GENOMIC DNA]</scope>
    <source>
        <strain evidence="2 3">COM-B</strain>
    </source>
</reference>
<feature type="non-terminal residue" evidence="2">
    <location>
        <position position="253"/>
    </location>
</feature>
<dbReference type="Pfam" id="PF01590">
    <property type="entry name" value="GAF"/>
    <property type="match status" value="1"/>
</dbReference>
<gene>
    <name evidence="2" type="ORF">SE17_40105</name>
</gene>
<dbReference type="AlphaFoldDB" id="A0A0P9EUT0"/>
<dbReference type="SUPFAM" id="SSF55781">
    <property type="entry name" value="GAF domain-like"/>
    <property type="match status" value="2"/>
</dbReference>